<dbReference type="Gene3D" id="3.20.20.100">
    <property type="entry name" value="NADP-dependent oxidoreductase domain"/>
    <property type="match status" value="1"/>
</dbReference>
<dbReference type="InterPro" id="IPR023210">
    <property type="entry name" value="NADP_OxRdtase_dom"/>
</dbReference>
<dbReference type="EMBL" id="PSYR01000001">
    <property type="protein sequence ID" value="RCN58879.1"/>
    <property type="molecule type" value="Genomic_DNA"/>
</dbReference>
<accession>A0A1C2G482</accession>
<comment type="caution">
    <text evidence="3">The sequence shown here is derived from an EMBL/GenBank/DDBJ whole genome shotgun (WGS) entry which is preliminary data.</text>
</comment>
<dbReference type="RefSeq" id="WP_065968895.1">
    <property type="nucleotide sequence ID" value="NZ_CP080624.1"/>
</dbReference>
<evidence type="ECO:0000259" key="2">
    <source>
        <dbReference type="Pfam" id="PF00248"/>
    </source>
</evidence>
<dbReference type="AlphaFoldDB" id="A0A1C2G482"/>
<dbReference type="PANTHER" id="PTHR43364">
    <property type="entry name" value="NADH-SPECIFIC METHYLGLYOXAL REDUCTASE-RELATED"/>
    <property type="match status" value="1"/>
</dbReference>
<name>A0A1C2G482_9GAMM</name>
<evidence type="ECO:0000313" key="4">
    <source>
        <dbReference type="Proteomes" id="UP000253250"/>
    </source>
</evidence>
<dbReference type="OrthoDB" id="5289885at2"/>
<sequence length="385" mass="40955">MGLLDRRAARLIPGIATAEATRAYSLAHDLDPGHYSDFQGRVKLSAIGLGTFPGVADDVTDQAIADIVHKGLVSGLNVIDTAAHYRYGRSLAAIAAGLRRAWDDGVKREALWLMSKGGFVTFPGETPADPKAYIEAEIIAKGLGRREDCAGAHVLSPDHIRAQIEQSRVALGVETLDAFLVDQPEVHIPVSGKAALIDKLAMVFVALEEAVRDGAIAHYGVSSFQAFRVATDDTLFLSLASLMALAGKAAKTVTGSERDHHFAVIELPFNAVMLEGFSRFNQITGEGGEASTLQAALALNLYTVASHGLLKGHLARQSVDILVQAMPGLANDARRALQFNRSTPGLGTTLVGLSTPAHLEDVLAVARTPLLSHAAYMALYHRAEN</sequence>
<keyword evidence="1" id="KW-0560">Oxidoreductase</keyword>
<dbReference type="InterPro" id="IPR036812">
    <property type="entry name" value="NAD(P)_OxRdtase_dom_sf"/>
</dbReference>
<dbReference type="PANTHER" id="PTHR43364:SF4">
    <property type="entry name" value="NAD(P)-LINKED OXIDOREDUCTASE SUPERFAMILY PROTEIN"/>
    <property type="match status" value="1"/>
</dbReference>
<dbReference type="Pfam" id="PF00248">
    <property type="entry name" value="Aldo_ket_red"/>
    <property type="match status" value="1"/>
</dbReference>
<organism evidence="3 4">
    <name type="scientific">Acidiferrobacter thiooxydans</name>
    <dbReference type="NCBI Taxonomy" id="163359"/>
    <lineage>
        <taxon>Bacteria</taxon>
        <taxon>Pseudomonadati</taxon>
        <taxon>Pseudomonadota</taxon>
        <taxon>Gammaproteobacteria</taxon>
        <taxon>Acidiferrobacterales</taxon>
        <taxon>Acidiferrobacteraceae</taxon>
        <taxon>Acidiferrobacter</taxon>
    </lineage>
</organism>
<proteinExistence type="predicted"/>
<dbReference type="SUPFAM" id="SSF51430">
    <property type="entry name" value="NAD(P)-linked oxidoreductase"/>
    <property type="match status" value="1"/>
</dbReference>
<reference evidence="3 4" key="1">
    <citation type="submission" date="2018-02" db="EMBL/GenBank/DDBJ databases">
        <title>Insights into the biology of acidophilic members of the Acidiferrobacteraceae family derived from comparative genomic analyses.</title>
        <authorList>
            <person name="Issotta F."/>
            <person name="Thyssen C."/>
            <person name="Mena C."/>
            <person name="Moya A."/>
            <person name="Bellenberg S."/>
            <person name="Sproer C."/>
            <person name="Covarrubias P.C."/>
            <person name="Sand W."/>
            <person name="Quatrini R."/>
            <person name="Vera M."/>
        </authorList>
    </citation>
    <scope>NUCLEOTIDE SEQUENCE [LARGE SCALE GENOMIC DNA]</scope>
    <source>
        <strain evidence="4">m-1</strain>
    </source>
</reference>
<evidence type="ECO:0000256" key="1">
    <source>
        <dbReference type="ARBA" id="ARBA00023002"/>
    </source>
</evidence>
<dbReference type="Proteomes" id="UP000253250">
    <property type="component" value="Unassembled WGS sequence"/>
</dbReference>
<feature type="domain" description="NADP-dependent oxidoreductase" evidence="2">
    <location>
        <begin position="47"/>
        <end position="227"/>
    </location>
</feature>
<dbReference type="GO" id="GO:0016491">
    <property type="term" value="F:oxidoreductase activity"/>
    <property type="evidence" value="ECO:0007669"/>
    <property type="project" value="UniProtKB-KW"/>
</dbReference>
<protein>
    <submittedName>
        <fullName evidence="3">Aldo/keto reductase</fullName>
    </submittedName>
</protein>
<evidence type="ECO:0000313" key="3">
    <source>
        <dbReference type="EMBL" id="RCN58879.1"/>
    </source>
</evidence>
<dbReference type="InterPro" id="IPR050523">
    <property type="entry name" value="AKR_Detox_Biosynth"/>
</dbReference>
<keyword evidence="4" id="KW-1185">Reference proteome</keyword>
<dbReference type="GO" id="GO:0005829">
    <property type="term" value="C:cytosol"/>
    <property type="evidence" value="ECO:0007669"/>
    <property type="project" value="TreeGrafter"/>
</dbReference>
<dbReference type="STRING" id="163359.A9R16_00455"/>
<dbReference type="CDD" id="cd19099">
    <property type="entry name" value="AKR_unchar"/>
    <property type="match status" value="1"/>
</dbReference>
<gene>
    <name evidence="3" type="ORF">C4900_03720</name>
</gene>